<dbReference type="AlphaFoldDB" id="A0A979FVV5"/>
<name>A0A979FVV5_HYAAZ</name>
<protein>
    <submittedName>
        <fullName evidence="2">ATP-dependent DNA helicase DDX11-like</fullName>
    </submittedName>
</protein>
<accession>A0A979FVV5</accession>
<dbReference type="Proteomes" id="UP000694843">
    <property type="component" value="Unplaced"/>
</dbReference>
<dbReference type="OrthoDB" id="10525233at2759"/>
<dbReference type="GeneID" id="125179238"/>
<dbReference type="KEGG" id="hazt:125179238"/>
<evidence type="ECO:0000313" key="1">
    <source>
        <dbReference type="Proteomes" id="UP000694843"/>
    </source>
</evidence>
<evidence type="ECO:0000313" key="2">
    <source>
        <dbReference type="RefSeq" id="XP_047740657.1"/>
    </source>
</evidence>
<keyword evidence="1" id="KW-1185">Reference proteome</keyword>
<sequence>MQPELNKKRSVAAEDLITGTLLTVPRFLSACRLDNINLTALLRYLDASKLAHKLQGFARLFEGRVLVTKRSSAPDASSGISTATFLSKIAI</sequence>
<dbReference type="RefSeq" id="XP_047740657.1">
    <property type="nucleotide sequence ID" value="XM_047884701.1"/>
</dbReference>
<reference evidence="2" key="1">
    <citation type="submission" date="2025-08" db="UniProtKB">
        <authorList>
            <consortium name="RefSeq"/>
        </authorList>
    </citation>
    <scope>IDENTIFICATION</scope>
    <source>
        <tissue evidence="2">Whole organism</tissue>
    </source>
</reference>
<organism evidence="1 2">
    <name type="scientific">Hyalella azteca</name>
    <name type="common">Amphipod</name>
    <dbReference type="NCBI Taxonomy" id="294128"/>
    <lineage>
        <taxon>Eukaryota</taxon>
        <taxon>Metazoa</taxon>
        <taxon>Ecdysozoa</taxon>
        <taxon>Arthropoda</taxon>
        <taxon>Crustacea</taxon>
        <taxon>Multicrustacea</taxon>
        <taxon>Malacostraca</taxon>
        <taxon>Eumalacostraca</taxon>
        <taxon>Peracarida</taxon>
        <taxon>Amphipoda</taxon>
        <taxon>Senticaudata</taxon>
        <taxon>Talitrida</taxon>
        <taxon>Talitroidea</taxon>
        <taxon>Hyalellidae</taxon>
        <taxon>Hyalella</taxon>
    </lineage>
</organism>
<feature type="non-terminal residue" evidence="2">
    <location>
        <position position="91"/>
    </location>
</feature>
<proteinExistence type="predicted"/>
<gene>
    <name evidence="2" type="primary">LOC125179238</name>
</gene>